<comment type="caution">
    <text evidence="2">The sequence shown here is derived from an EMBL/GenBank/DDBJ whole genome shotgun (WGS) entry which is preliminary data.</text>
</comment>
<sequence length="185" mass="21047">MYKMTNTLFLTEVKNMGLFLPPYYLITFLQLILQLQAVLLHKMSLLIQQMIAQQEFTQLHKTKPPQLSKVNQMLQNSIRSHIQSENELPIIEILLSELDTYTTNRQSILLSHKPLPLPHEQTKPWLADQVQLSQPAKKDEPKPVKPQACAKPWISPSACIATKSTAQSTAKKATVSKNKIKIVIL</sequence>
<name>A0A926RUF7_9BACL</name>
<reference evidence="2" key="1">
    <citation type="submission" date="2020-09" db="EMBL/GenBank/DDBJ databases">
        <title>A novel bacterium of genus Hazenella, isolated from South China Sea.</title>
        <authorList>
            <person name="Huang H."/>
            <person name="Mo K."/>
            <person name="Hu Y."/>
        </authorList>
    </citation>
    <scope>NUCLEOTIDE SEQUENCE</scope>
    <source>
        <strain evidence="2">IB182357</strain>
    </source>
</reference>
<dbReference type="EMBL" id="JACXAH010000015">
    <property type="protein sequence ID" value="MBD1372913.1"/>
    <property type="molecule type" value="Genomic_DNA"/>
</dbReference>
<keyword evidence="3" id="KW-1185">Reference proteome</keyword>
<organism evidence="2 3">
    <name type="scientific">Polycladospora coralii</name>
    <dbReference type="NCBI Taxonomy" id="2771432"/>
    <lineage>
        <taxon>Bacteria</taxon>
        <taxon>Bacillati</taxon>
        <taxon>Bacillota</taxon>
        <taxon>Bacilli</taxon>
        <taxon>Bacillales</taxon>
        <taxon>Thermoactinomycetaceae</taxon>
        <taxon>Polycladospora</taxon>
    </lineage>
</organism>
<keyword evidence="1" id="KW-1133">Transmembrane helix</keyword>
<dbReference type="AlphaFoldDB" id="A0A926RUF7"/>
<dbReference type="Proteomes" id="UP000661691">
    <property type="component" value="Unassembled WGS sequence"/>
</dbReference>
<evidence type="ECO:0000313" key="3">
    <source>
        <dbReference type="Proteomes" id="UP000661691"/>
    </source>
</evidence>
<proteinExistence type="predicted"/>
<protein>
    <submittedName>
        <fullName evidence="2">Uncharacterized protein</fullName>
    </submittedName>
</protein>
<evidence type="ECO:0000256" key="1">
    <source>
        <dbReference type="SAM" id="Phobius"/>
    </source>
</evidence>
<dbReference type="RefSeq" id="WP_191139706.1">
    <property type="nucleotide sequence ID" value="NZ_JACXAG020000004.1"/>
</dbReference>
<keyword evidence="1" id="KW-0472">Membrane</keyword>
<accession>A0A926RUF7</accession>
<gene>
    <name evidence="2" type="ORF">IC620_11150</name>
</gene>
<feature type="transmembrane region" description="Helical" evidence="1">
    <location>
        <begin position="20"/>
        <end position="40"/>
    </location>
</feature>
<keyword evidence="1" id="KW-0812">Transmembrane</keyword>
<evidence type="ECO:0000313" key="2">
    <source>
        <dbReference type="EMBL" id="MBD1372913.1"/>
    </source>
</evidence>